<name>A0A9N8E7R3_9STRA</name>
<protein>
    <submittedName>
        <fullName evidence="1">Uncharacterized protein</fullName>
    </submittedName>
</protein>
<accession>A0A9N8E7R3</accession>
<sequence>MSLVTFNFNGGTGGGSDTLLIKSSTAAKAMSRLLLSRGLFSTSPDLSFVTQQPLPDDEIVATVNTVIDALFMDRFKLPTAVGQGLLVVHLDELRLLKEVVGDEWIRDFISILLDYSYAHSPEGRYILPVVTHTCPDDNLLLNPEFNNPLFSPKSLSLPPLTSAQSMEILIWRRENDGDKNADCIDWKAWENVIALAGGHPGLLVECYTKLTDSSMPMEHNTQTEVAVVADLASGERIKKFNRSLEALKGKETGPASMCGDGKFSAIGEALNPREPGFVTTKAMEYVSALAVLLNRTKSISLLVQCPSDDAFKILEKAEENFFAVWKLENQPVLDFGGLLSGWKILGQSKMQQAGLQTTQVLD</sequence>
<proteinExistence type="predicted"/>
<gene>
    <name evidence="1" type="ORF">SEMRO_602_G173800.1</name>
</gene>
<keyword evidence="2" id="KW-1185">Reference proteome</keyword>
<dbReference type="EMBL" id="CAICTM010000601">
    <property type="protein sequence ID" value="CAB9513620.1"/>
    <property type="molecule type" value="Genomic_DNA"/>
</dbReference>
<evidence type="ECO:0000313" key="2">
    <source>
        <dbReference type="Proteomes" id="UP001153069"/>
    </source>
</evidence>
<dbReference type="Proteomes" id="UP001153069">
    <property type="component" value="Unassembled WGS sequence"/>
</dbReference>
<evidence type="ECO:0000313" key="1">
    <source>
        <dbReference type="EMBL" id="CAB9513620.1"/>
    </source>
</evidence>
<comment type="caution">
    <text evidence="1">The sequence shown here is derived from an EMBL/GenBank/DDBJ whole genome shotgun (WGS) entry which is preliminary data.</text>
</comment>
<organism evidence="1 2">
    <name type="scientific">Seminavis robusta</name>
    <dbReference type="NCBI Taxonomy" id="568900"/>
    <lineage>
        <taxon>Eukaryota</taxon>
        <taxon>Sar</taxon>
        <taxon>Stramenopiles</taxon>
        <taxon>Ochrophyta</taxon>
        <taxon>Bacillariophyta</taxon>
        <taxon>Bacillariophyceae</taxon>
        <taxon>Bacillariophycidae</taxon>
        <taxon>Naviculales</taxon>
        <taxon>Naviculaceae</taxon>
        <taxon>Seminavis</taxon>
    </lineage>
</organism>
<reference evidence="1" key="1">
    <citation type="submission" date="2020-06" db="EMBL/GenBank/DDBJ databases">
        <authorList>
            <consortium name="Plant Systems Biology data submission"/>
        </authorList>
    </citation>
    <scope>NUCLEOTIDE SEQUENCE</scope>
    <source>
        <strain evidence="1">D6</strain>
    </source>
</reference>
<dbReference type="AlphaFoldDB" id="A0A9N8E7R3"/>